<dbReference type="EMBL" id="MU003497">
    <property type="protein sequence ID" value="KAF2474948.1"/>
    <property type="molecule type" value="Genomic_DNA"/>
</dbReference>
<reference evidence="1" key="1">
    <citation type="journal article" date="2020" name="Stud. Mycol.">
        <title>101 Dothideomycetes genomes: a test case for predicting lifestyles and emergence of pathogens.</title>
        <authorList>
            <person name="Haridas S."/>
            <person name="Albert R."/>
            <person name="Binder M."/>
            <person name="Bloem J."/>
            <person name="Labutti K."/>
            <person name="Salamov A."/>
            <person name="Andreopoulos B."/>
            <person name="Baker S."/>
            <person name="Barry K."/>
            <person name="Bills G."/>
            <person name="Bluhm B."/>
            <person name="Cannon C."/>
            <person name="Castanera R."/>
            <person name="Culley D."/>
            <person name="Daum C."/>
            <person name="Ezra D."/>
            <person name="Gonzalez J."/>
            <person name="Henrissat B."/>
            <person name="Kuo A."/>
            <person name="Liang C."/>
            <person name="Lipzen A."/>
            <person name="Lutzoni F."/>
            <person name="Magnuson J."/>
            <person name="Mondo S."/>
            <person name="Nolan M."/>
            <person name="Ohm R."/>
            <person name="Pangilinan J."/>
            <person name="Park H.-J."/>
            <person name="Ramirez L."/>
            <person name="Alfaro M."/>
            <person name="Sun H."/>
            <person name="Tritt A."/>
            <person name="Yoshinaga Y."/>
            <person name="Zwiers L.-H."/>
            <person name="Turgeon B."/>
            <person name="Goodwin S."/>
            <person name="Spatafora J."/>
            <person name="Crous P."/>
            <person name="Grigoriev I."/>
        </authorList>
    </citation>
    <scope>NUCLEOTIDE SEQUENCE</scope>
    <source>
        <strain evidence="1">ATCC 200398</strain>
    </source>
</reference>
<comment type="caution">
    <text evidence="1">The sequence shown here is derived from an EMBL/GenBank/DDBJ whole genome shotgun (WGS) entry which is preliminary data.</text>
</comment>
<evidence type="ECO:0000313" key="1">
    <source>
        <dbReference type="EMBL" id="KAF2474948.1"/>
    </source>
</evidence>
<proteinExistence type="predicted"/>
<name>A0ACB6R6M2_9PLEO</name>
<protein>
    <submittedName>
        <fullName evidence="1">Uncharacterized protein</fullName>
    </submittedName>
</protein>
<sequence>MALRFILTTLPTLAIAGRIESGFCPADVNSLIHSPFKPYFRWWTKSDVQACWGAADCLFEAAGESRKQQFAATALIMGLVPLTLKDIAWPERRIIYVTDTLNPIVEILVLALGLVPVETGTSEETKKRIGGINTMAEAAWDQTRFVTGLWVALSAVVMLASYAGLAVMEIYSKRSALGCPYPVFVATWYVVALVPAAIHMVFAGLRRRKIKSEKDPERKRSIISAVQGADEAWPVQLAWGIYYIAGTLVFTSIMAVTVIELVVWVGLGLAVTGSSKLLAFFLCLVFERRGVEVEPGRRGEREA</sequence>
<evidence type="ECO:0000313" key="2">
    <source>
        <dbReference type="Proteomes" id="UP000799755"/>
    </source>
</evidence>
<keyword evidence="2" id="KW-1185">Reference proteome</keyword>
<accession>A0ACB6R6M2</accession>
<gene>
    <name evidence="1" type="ORF">BDR25DRAFT_280577</name>
</gene>
<organism evidence="1 2">
    <name type="scientific">Lindgomyces ingoldianus</name>
    <dbReference type="NCBI Taxonomy" id="673940"/>
    <lineage>
        <taxon>Eukaryota</taxon>
        <taxon>Fungi</taxon>
        <taxon>Dikarya</taxon>
        <taxon>Ascomycota</taxon>
        <taxon>Pezizomycotina</taxon>
        <taxon>Dothideomycetes</taxon>
        <taxon>Pleosporomycetidae</taxon>
        <taxon>Pleosporales</taxon>
        <taxon>Lindgomycetaceae</taxon>
        <taxon>Lindgomyces</taxon>
    </lineage>
</organism>
<dbReference type="Proteomes" id="UP000799755">
    <property type="component" value="Unassembled WGS sequence"/>
</dbReference>